<protein>
    <submittedName>
        <fullName evidence="1">Uncharacterized protein</fullName>
    </submittedName>
</protein>
<dbReference type="AlphaFoldDB" id="K2IFF4"/>
<comment type="caution">
    <text evidence="1">The sequence shown here is derived from an EMBL/GenBank/DDBJ whole genome shotgun (WGS) entry which is preliminary data.</text>
</comment>
<dbReference type="STRING" id="1207063.P24_17307"/>
<keyword evidence="2" id="KW-1185">Reference proteome</keyword>
<evidence type="ECO:0000313" key="1">
    <source>
        <dbReference type="EMBL" id="EKE68721.1"/>
    </source>
</evidence>
<proteinExistence type="predicted"/>
<dbReference type="RefSeq" id="WP_008946063.1">
    <property type="nucleotide sequence ID" value="NZ_AMRL01000034.1"/>
</dbReference>
<gene>
    <name evidence="1" type="ORF">P24_17307</name>
</gene>
<reference evidence="1 2" key="1">
    <citation type="journal article" date="2012" name="J. Bacteriol.">
        <title>Genome Sequence of Oceanibaculum indicum Type Strain P24.</title>
        <authorList>
            <person name="Lai Q."/>
            <person name="Shao Z."/>
        </authorList>
    </citation>
    <scope>NUCLEOTIDE SEQUENCE [LARGE SCALE GENOMIC DNA]</scope>
    <source>
        <strain evidence="1 2">P24</strain>
    </source>
</reference>
<sequence length="122" mass="13118">MTAIIDTHPDGGFIATVDGNQVGPRADTLGEAIATAEYLLRGPLTLTEAARAHTPHHGKTDAEAIELLARTMVEIEAAQGSVLYSHLYQMGWPPAAIDRLTYKARIRAEQIKAARENTGRAA</sequence>
<dbReference type="EMBL" id="AMRL01000034">
    <property type="protein sequence ID" value="EKE68721.1"/>
    <property type="molecule type" value="Genomic_DNA"/>
</dbReference>
<name>K2IFF4_9PROT</name>
<dbReference type="Proteomes" id="UP000006746">
    <property type="component" value="Unassembled WGS sequence"/>
</dbReference>
<evidence type="ECO:0000313" key="2">
    <source>
        <dbReference type="Proteomes" id="UP000006746"/>
    </source>
</evidence>
<accession>K2IFF4</accession>
<organism evidence="1 2">
    <name type="scientific">Oceanibaculum indicum P24</name>
    <dbReference type="NCBI Taxonomy" id="1207063"/>
    <lineage>
        <taxon>Bacteria</taxon>
        <taxon>Pseudomonadati</taxon>
        <taxon>Pseudomonadota</taxon>
        <taxon>Alphaproteobacteria</taxon>
        <taxon>Rhodospirillales</taxon>
        <taxon>Oceanibaculaceae</taxon>
        <taxon>Oceanibaculum</taxon>
    </lineage>
</organism>